<feature type="transmembrane region" description="Helical" evidence="1">
    <location>
        <begin position="44"/>
        <end position="62"/>
    </location>
</feature>
<gene>
    <name evidence="2" type="ORF">ACFS29_02195</name>
</gene>
<dbReference type="RefSeq" id="WP_194507879.1">
    <property type="nucleotide sequence ID" value="NZ_JADILU010000003.1"/>
</dbReference>
<keyword evidence="1" id="KW-1133">Transmembrane helix</keyword>
<organism evidence="2 3">
    <name type="scientific">Psychroserpens luteus</name>
    <dbReference type="NCBI Taxonomy" id="1434066"/>
    <lineage>
        <taxon>Bacteria</taxon>
        <taxon>Pseudomonadati</taxon>
        <taxon>Bacteroidota</taxon>
        <taxon>Flavobacteriia</taxon>
        <taxon>Flavobacteriales</taxon>
        <taxon>Flavobacteriaceae</taxon>
        <taxon>Psychroserpens</taxon>
    </lineage>
</organism>
<keyword evidence="1" id="KW-0812">Transmembrane</keyword>
<dbReference type="Proteomes" id="UP001597548">
    <property type="component" value="Unassembled WGS sequence"/>
</dbReference>
<accession>A0ABW5ZQV0</accession>
<feature type="transmembrane region" description="Helical" evidence="1">
    <location>
        <begin position="74"/>
        <end position="91"/>
    </location>
</feature>
<dbReference type="EMBL" id="JBHUOS010000001">
    <property type="protein sequence ID" value="MFD2914433.1"/>
    <property type="molecule type" value="Genomic_DNA"/>
</dbReference>
<proteinExistence type="predicted"/>
<keyword evidence="3" id="KW-1185">Reference proteome</keyword>
<reference evidence="3" key="1">
    <citation type="journal article" date="2019" name="Int. J. Syst. Evol. Microbiol.">
        <title>The Global Catalogue of Microorganisms (GCM) 10K type strain sequencing project: providing services to taxonomists for standard genome sequencing and annotation.</title>
        <authorList>
            <consortium name="The Broad Institute Genomics Platform"/>
            <consortium name="The Broad Institute Genome Sequencing Center for Infectious Disease"/>
            <person name="Wu L."/>
            <person name="Ma J."/>
        </authorList>
    </citation>
    <scope>NUCLEOTIDE SEQUENCE [LARGE SCALE GENOMIC DNA]</scope>
    <source>
        <strain evidence="3">KCTC 32514</strain>
    </source>
</reference>
<keyword evidence="1" id="KW-0472">Membrane</keyword>
<evidence type="ECO:0000256" key="1">
    <source>
        <dbReference type="SAM" id="Phobius"/>
    </source>
</evidence>
<protein>
    <submittedName>
        <fullName evidence="2">Uncharacterized protein</fullName>
    </submittedName>
</protein>
<name>A0ABW5ZQV0_9FLAO</name>
<sequence>MKKHKRLIVGLIVTTLLCLASFKLMPLESRLYLTTDIYSLRNSLLPVSILLSILISFLILFRKSEFNGGKWSKSFYVFYILTMSYLVHTLTSDLCMTIALKTNRITTKSVGNEAFVPSTITTTNNKGEPDSKLWVVMHDEIYEVRGRIAGKLYDNDVDSIFMDYDDFMKISEKKEFEITMQNGLFGIPFNPKILE</sequence>
<evidence type="ECO:0000313" key="3">
    <source>
        <dbReference type="Proteomes" id="UP001597548"/>
    </source>
</evidence>
<evidence type="ECO:0000313" key="2">
    <source>
        <dbReference type="EMBL" id="MFD2914433.1"/>
    </source>
</evidence>
<comment type="caution">
    <text evidence="2">The sequence shown here is derived from an EMBL/GenBank/DDBJ whole genome shotgun (WGS) entry which is preliminary data.</text>
</comment>